<evidence type="ECO:0000313" key="15">
    <source>
        <dbReference type="EMBL" id="CAB4954414.1"/>
    </source>
</evidence>
<dbReference type="EMBL" id="CAFBOO010000009">
    <property type="protein sequence ID" value="CAB4989704.1"/>
    <property type="molecule type" value="Genomic_DNA"/>
</dbReference>
<dbReference type="EMBL" id="CAFBNM010000006">
    <property type="protein sequence ID" value="CAB4954414.1"/>
    <property type="molecule type" value="Genomic_DNA"/>
</dbReference>
<dbReference type="InterPro" id="IPR013449">
    <property type="entry name" value="Rhamnulokinase"/>
</dbReference>
<evidence type="ECO:0000313" key="16">
    <source>
        <dbReference type="EMBL" id="CAB4989704.1"/>
    </source>
</evidence>
<dbReference type="InterPro" id="IPR043129">
    <property type="entry name" value="ATPase_NBD"/>
</dbReference>
<dbReference type="Pfam" id="PF00370">
    <property type="entry name" value="FGGY_N"/>
    <property type="match status" value="1"/>
</dbReference>
<evidence type="ECO:0000313" key="11">
    <source>
        <dbReference type="EMBL" id="CAB4728428.1"/>
    </source>
</evidence>
<dbReference type="GO" id="GO:0004370">
    <property type="term" value="F:glycerol kinase activity"/>
    <property type="evidence" value="ECO:0007669"/>
    <property type="project" value="TreeGrafter"/>
</dbReference>
<evidence type="ECO:0000313" key="14">
    <source>
        <dbReference type="EMBL" id="CAB4840105.1"/>
    </source>
</evidence>
<dbReference type="EMBL" id="CAEZYT010000004">
    <property type="protein sequence ID" value="CAB4728428.1"/>
    <property type="molecule type" value="Genomic_DNA"/>
</dbReference>
<dbReference type="SUPFAM" id="SSF53067">
    <property type="entry name" value="Actin-like ATPase domain"/>
    <property type="match status" value="2"/>
</dbReference>
<feature type="domain" description="Carbohydrate kinase FGGY C-terminal" evidence="9">
    <location>
        <begin position="249"/>
        <end position="439"/>
    </location>
</feature>
<dbReference type="GO" id="GO:0005524">
    <property type="term" value="F:ATP binding"/>
    <property type="evidence" value="ECO:0007669"/>
    <property type="project" value="UniProtKB-KW"/>
</dbReference>
<comment type="similarity">
    <text evidence="1">Belongs to the FGGY kinase family.</text>
</comment>
<dbReference type="GO" id="GO:0008993">
    <property type="term" value="F:rhamnulokinase activity"/>
    <property type="evidence" value="ECO:0007669"/>
    <property type="project" value="InterPro"/>
</dbReference>
<dbReference type="PANTHER" id="PTHR10196">
    <property type="entry name" value="SUGAR KINASE"/>
    <property type="match status" value="1"/>
</dbReference>
<dbReference type="AlphaFoldDB" id="A0A6J6TZ80"/>
<evidence type="ECO:0000256" key="2">
    <source>
        <dbReference type="ARBA" id="ARBA00022679"/>
    </source>
</evidence>
<keyword evidence="2" id="KW-0808">Transferase</keyword>
<evidence type="ECO:0000256" key="6">
    <source>
        <dbReference type="ARBA" id="ARBA00023157"/>
    </source>
</evidence>
<dbReference type="PANTHER" id="PTHR10196:SF93">
    <property type="entry name" value="L-RHAMNULOKINASE"/>
    <property type="match status" value="1"/>
</dbReference>
<protein>
    <submittedName>
        <fullName evidence="12">Unannotated protein</fullName>
    </submittedName>
</protein>
<evidence type="ECO:0000259" key="8">
    <source>
        <dbReference type="Pfam" id="PF00370"/>
    </source>
</evidence>
<dbReference type="EMBL" id="CAFBPO010000005">
    <property type="protein sequence ID" value="CAB5016904.1"/>
    <property type="molecule type" value="Genomic_DNA"/>
</dbReference>
<keyword evidence="3" id="KW-0547">Nucleotide-binding</keyword>
<dbReference type="CDD" id="cd07771">
    <property type="entry name" value="ASKHA_NBD_FGGY_RhaB-like"/>
    <property type="match status" value="1"/>
</dbReference>
<evidence type="ECO:0000259" key="9">
    <source>
        <dbReference type="Pfam" id="PF02782"/>
    </source>
</evidence>
<gene>
    <name evidence="10" type="ORF">UFOPK2340_00590</name>
    <name evidence="11" type="ORF">UFOPK2772_00152</name>
    <name evidence="12" type="ORF">UFOPK2850_00471</name>
    <name evidence="13" type="ORF">UFOPK3027_00950</name>
    <name evidence="14" type="ORF">UFOPK3256_00281</name>
    <name evidence="15" type="ORF">UFOPK3827_00778</name>
    <name evidence="16" type="ORF">UFOPK3982_01063</name>
    <name evidence="17" type="ORF">UFOPK4120_00611</name>
    <name evidence="18" type="ORF">UFOPK4404_01039</name>
</gene>
<dbReference type="InterPro" id="IPR018485">
    <property type="entry name" value="FGGY_C"/>
</dbReference>
<dbReference type="EMBL" id="CAFAZW010000003">
    <property type="protein sequence ID" value="CAB4840105.1"/>
    <property type="molecule type" value="Genomic_DNA"/>
</dbReference>
<accession>A0A6J6TZ80</accession>
<evidence type="ECO:0000313" key="10">
    <source>
        <dbReference type="EMBL" id="CAB4673614.1"/>
    </source>
</evidence>
<dbReference type="Gene3D" id="3.30.420.40">
    <property type="match status" value="2"/>
</dbReference>
<evidence type="ECO:0000256" key="4">
    <source>
        <dbReference type="ARBA" id="ARBA00022777"/>
    </source>
</evidence>
<evidence type="ECO:0000256" key="1">
    <source>
        <dbReference type="ARBA" id="ARBA00009156"/>
    </source>
</evidence>
<proteinExistence type="inferred from homology"/>
<reference evidence="12" key="1">
    <citation type="submission" date="2020-05" db="EMBL/GenBank/DDBJ databases">
        <authorList>
            <person name="Chiriac C."/>
            <person name="Salcher M."/>
            <person name="Ghai R."/>
            <person name="Kavagutti S V."/>
        </authorList>
    </citation>
    <scope>NUCLEOTIDE SEQUENCE</scope>
</reference>
<dbReference type="InterPro" id="IPR018484">
    <property type="entry name" value="FGGY_N"/>
</dbReference>
<dbReference type="EMBL" id="CAEZXC010000024">
    <property type="protein sequence ID" value="CAB4673614.1"/>
    <property type="molecule type" value="Genomic_DNA"/>
</dbReference>
<organism evidence="12">
    <name type="scientific">freshwater metagenome</name>
    <dbReference type="NCBI Taxonomy" id="449393"/>
    <lineage>
        <taxon>unclassified sequences</taxon>
        <taxon>metagenomes</taxon>
        <taxon>ecological metagenomes</taxon>
    </lineage>
</organism>
<dbReference type="Pfam" id="PF02782">
    <property type="entry name" value="FGGY_C"/>
    <property type="match status" value="1"/>
</dbReference>
<dbReference type="GO" id="GO:0006071">
    <property type="term" value="P:glycerol metabolic process"/>
    <property type="evidence" value="ECO:0007669"/>
    <property type="project" value="TreeGrafter"/>
</dbReference>
<dbReference type="EMBL" id="CAFAAN010000007">
    <property type="protein sequence ID" value="CAB4805555.1"/>
    <property type="molecule type" value="Genomic_DNA"/>
</dbReference>
<keyword evidence="5" id="KW-0067">ATP-binding</keyword>
<evidence type="ECO:0000256" key="7">
    <source>
        <dbReference type="ARBA" id="ARBA00023308"/>
    </source>
</evidence>
<evidence type="ECO:0000313" key="18">
    <source>
        <dbReference type="EMBL" id="CAB5074568.1"/>
    </source>
</evidence>
<evidence type="ECO:0000313" key="12">
    <source>
        <dbReference type="EMBL" id="CAB4752064.1"/>
    </source>
</evidence>
<feature type="domain" description="Carbohydrate kinase FGGY N-terminal" evidence="8">
    <location>
        <begin position="5"/>
        <end position="239"/>
    </location>
</feature>
<dbReference type="EMBL" id="CAFBQY010000011">
    <property type="protein sequence ID" value="CAB5074568.1"/>
    <property type="molecule type" value="Genomic_DNA"/>
</dbReference>
<evidence type="ECO:0000256" key="3">
    <source>
        <dbReference type="ARBA" id="ARBA00022741"/>
    </source>
</evidence>
<sequence length="465" mass="50667">MKFCAAIDLGASSGRIAVGSLDSGSLVIQEVHRFKHEAKASEDGGLRWEWAKIVDEVKTGLLKAQEFGEIISIGIDTWAVDYGLLDAQGNLIEEPYCYRDSRTDGLMQSISDSLGAEWIYQRTGIQFIFFNTAYQLHAARNTAALKGAATFLMLPDLLNYALSGVQSNDITNASSTQLLNAHSQEWDWELIDKLEIPRSIFPALHKPGIKIGNIKGHGKLDGLSVVAVGSHDTASAVAGVPLLSSKDSAYISSGTWSLIGLELDKPITNAKALSYNITNEAGVADRIRFIKNVSGMWLLEESLRYWNSQGLTLTAADLTQDARQLPREQIINTNDPRFAKPGAMPERIAAYCRETNQKVPDTPAEFARCIFDSLSDAYAQSLRELEDAANVKVKEINIIGGGSSNDLLNQLTADVTGLPVIAGPAEATVMGNLIIQMISAGWIANLEEGRKLIAESIKRKEFQPK</sequence>
<keyword evidence="6" id="KW-1015">Disulfide bond</keyword>
<evidence type="ECO:0000313" key="13">
    <source>
        <dbReference type="EMBL" id="CAB4805555.1"/>
    </source>
</evidence>
<dbReference type="GO" id="GO:0005829">
    <property type="term" value="C:cytosol"/>
    <property type="evidence" value="ECO:0007669"/>
    <property type="project" value="TreeGrafter"/>
</dbReference>
<keyword evidence="4" id="KW-0418">Kinase</keyword>
<name>A0A6J6TZ80_9ZZZZ</name>
<evidence type="ECO:0000313" key="17">
    <source>
        <dbReference type="EMBL" id="CAB5016904.1"/>
    </source>
</evidence>
<keyword evidence="7" id="KW-0684">Rhamnose metabolism</keyword>
<dbReference type="EMBL" id="CAEZZH010000004">
    <property type="protein sequence ID" value="CAB4752064.1"/>
    <property type="molecule type" value="Genomic_DNA"/>
</dbReference>
<dbReference type="GO" id="GO:0019301">
    <property type="term" value="P:rhamnose catabolic process"/>
    <property type="evidence" value="ECO:0007669"/>
    <property type="project" value="InterPro"/>
</dbReference>
<evidence type="ECO:0000256" key="5">
    <source>
        <dbReference type="ARBA" id="ARBA00022840"/>
    </source>
</evidence>